<dbReference type="RefSeq" id="WP_144323229.1">
    <property type="nucleotide sequence ID" value="NZ_CP040916.1"/>
</dbReference>
<accession>A0A516RK54</accession>
<dbReference type="SMART" id="SM00422">
    <property type="entry name" value="HTH_MERR"/>
    <property type="match status" value="1"/>
</dbReference>
<evidence type="ECO:0000259" key="5">
    <source>
        <dbReference type="PROSITE" id="PS50937"/>
    </source>
</evidence>
<dbReference type="InterPro" id="IPR000551">
    <property type="entry name" value="MerR-type_HTH_dom"/>
</dbReference>
<dbReference type="InterPro" id="IPR009061">
    <property type="entry name" value="DNA-bd_dom_put_sf"/>
</dbReference>
<dbReference type="SUPFAM" id="SSF46955">
    <property type="entry name" value="Putative DNA-binding domain"/>
    <property type="match status" value="1"/>
</dbReference>
<dbReference type="PANTHER" id="PTHR30204:SF69">
    <property type="entry name" value="MERR-FAMILY TRANSCRIPTIONAL REGULATOR"/>
    <property type="match status" value="1"/>
</dbReference>
<evidence type="ECO:0000256" key="1">
    <source>
        <dbReference type="ARBA" id="ARBA00022491"/>
    </source>
</evidence>
<keyword evidence="3" id="KW-0238">DNA-binding</keyword>
<dbReference type="InterPro" id="IPR036244">
    <property type="entry name" value="TipA-like_antibiotic-bd"/>
</dbReference>
<keyword evidence="2" id="KW-0805">Transcription regulation</keyword>
<evidence type="ECO:0000256" key="3">
    <source>
        <dbReference type="ARBA" id="ARBA00023125"/>
    </source>
</evidence>
<keyword evidence="1" id="KW-0678">Repressor</keyword>
<dbReference type="Proteomes" id="UP000316806">
    <property type="component" value="Chromosome"/>
</dbReference>
<protein>
    <submittedName>
        <fullName evidence="6">MerR family transcriptional regulator</fullName>
    </submittedName>
</protein>
<dbReference type="Gene3D" id="1.10.1660.10">
    <property type="match status" value="1"/>
</dbReference>
<gene>
    <name evidence="6" type="ORF">FH965_40370</name>
</gene>
<evidence type="ECO:0000256" key="4">
    <source>
        <dbReference type="ARBA" id="ARBA00023163"/>
    </source>
</evidence>
<reference evidence="6 7" key="1">
    <citation type="journal article" date="2019" name="J. Ind. Microbiol. Biotechnol.">
        <title>The complete genomic sequence of Streptomyces spectabilis NRRL-2792 and identification of secondary metabolite biosynthetic gene clusters.</title>
        <authorList>
            <person name="Sinha A."/>
            <person name="Phillips-Salemka S."/>
            <person name="Niraula T.A."/>
            <person name="Short K.A."/>
            <person name="Niraula N.P."/>
        </authorList>
    </citation>
    <scope>NUCLEOTIDE SEQUENCE [LARGE SCALE GENOMIC DNA]</scope>
    <source>
        <strain evidence="6 7">NRRL 2792</strain>
    </source>
</reference>
<dbReference type="CDD" id="cd01106">
    <property type="entry name" value="HTH_TipAL-Mta"/>
    <property type="match status" value="1"/>
</dbReference>
<evidence type="ECO:0000313" key="7">
    <source>
        <dbReference type="Proteomes" id="UP000316806"/>
    </source>
</evidence>
<evidence type="ECO:0000313" key="6">
    <source>
        <dbReference type="EMBL" id="QDQ16029.1"/>
    </source>
</evidence>
<organism evidence="6 7">
    <name type="scientific">Streptomyces spectabilis</name>
    <dbReference type="NCBI Taxonomy" id="68270"/>
    <lineage>
        <taxon>Bacteria</taxon>
        <taxon>Bacillati</taxon>
        <taxon>Actinomycetota</taxon>
        <taxon>Actinomycetes</taxon>
        <taxon>Kitasatosporales</taxon>
        <taxon>Streptomycetaceae</taxon>
        <taxon>Streptomyces</taxon>
    </lineage>
</organism>
<sequence length="253" mass="28324">MAWPIEEVARMSGVTARTLRHYDEIGLLPPARTGTGGHRYYEERQLLRLQQILVLRTLALGLPEIGRILAAQVDELKALRGHYHRLLAERDRLDVLAGTVARTITELEQSRKDGTDMITISRPENLFEGVRSAQCMKALHGFPELAAAIEQHTAALNEAETEADERERTAQMIRLAEHLAAGLPANDDAVQAEIDTQYRTLARIRTATAEEYRAIGRTCVENEHWHAVYESIAPGLAAYQRAAIETYAATRLH</sequence>
<dbReference type="GO" id="GO:0003700">
    <property type="term" value="F:DNA-binding transcription factor activity"/>
    <property type="evidence" value="ECO:0007669"/>
    <property type="project" value="InterPro"/>
</dbReference>
<dbReference type="Gene3D" id="1.10.490.50">
    <property type="entry name" value="Antibiotic binding domain of TipA-like multidrug resistance regulators"/>
    <property type="match status" value="1"/>
</dbReference>
<dbReference type="EMBL" id="CP040916">
    <property type="protein sequence ID" value="QDQ16029.1"/>
    <property type="molecule type" value="Genomic_DNA"/>
</dbReference>
<feature type="domain" description="HTH merR-type" evidence="5">
    <location>
        <begin position="2"/>
        <end position="71"/>
    </location>
</feature>
<dbReference type="Pfam" id="PF07739">
    <property type="entry name" value="TipAS"/>
    <property type="match status" value="1"/>
</dbReference>
<dbReference type="PANTHER" id="PTHR30204">
    <property type="entry name" value="REDOX-CYCLING DRUG-SENSING TRANSCRIPTIONAL ACTIVATOR SOXR"/>
    <property type="match status" value="1"/>
</dbReference>
<keyword evidence="4" id="KW-0804">Transcription</keyword>
<dbReference type="GO" id="GO:0003677">
    <property type="term" value="F:DNA binding"/>
    <property type="evidence" value="ECO:0007669"/>
    <property type="project" value="UniProtKB-KW"/>
</dbReference>
<dbReference type="PROSITE" id="PS50937">
    <property type="entry name" value="HTH_MERR_2"/>
    <property type="match status" value="1"/>
</dbReference>
<proteinExistence type="predicted"/>
<dbReference type="InterPro" id="IPR047057">
    <property type="entry name" value="MerR_fam"/>
</dbReference>
<dbReference type="SUPFAM" id="SSF89082">
    <property type="entry name" value="Antibiotic binding domain of TipA-like multidrug resistance regulators"/>
    <property type="match status" value="1"/>
</dbReference>
<evidence type="ECO:0000256" key="2">
    <source>
        <dbReference type="ARBA" id="ARBA00023015"/>
    </source>
</evidence>
<name>A0A516RK54_STRST</name>
<dbReference type="Pfam" id="PF13411">
    <property type="entry name" value="MerR_1"/>
    <property type="match status" value="1"/>
</dbReference>
<dbReference type="InterPro" id="IPR012925">
    <property type="entry name" value="TipAS_dom"/>
</dbReference>
<dbReference type="AlphaFoldDB" id="A0A516RK54"/>